<name>A0A5S5BVZ4_9BACL</name>
<comment type="caution">
    <text evidence="1">The sequence shown here is derived from an EMBL/GenBank/DDBJ whole genome shotgun (WGS) entry which is preliminary data.</text>
</comment>
<proteinExistence type="predicted"/>
<dbReference type="AlphaFoldDB" id="A0A5S5BVZ4"/>
<gene>
    <name evidence="1" type="ORF">BCM02_110157</name>
</gene>
<keyword evidence="2" id="KW-1185">Reference proteome</keyword>
<organism evidence="1 2">
    <name type="scientific">Paenibacillus methanolicus</name>
    <dbReference type="NCBI Taxonomy" id="582686"/>
    <lineage>
        <taxon>Bacteria</taxon>
        <taxon>Bacillati</taxon>
        <taxon>Bacillota</taxon>
        <taxon>Bacilli</taxon>
        <taxon>Bacillales</taxon>
        <taxon>Paenibacillaceae</taxon>
        <taxon>Paenibacillus</taxon>
    </lineage>
</organism>
<dbReference type="RefSeq" id="WP_148931868.1">
    <property type="nucleotide sequence ID" value="NZ_VNHS01000010.1"/>
</dbReference>
<sequence length="196" mass="22471">MNGGQHNRPAALRDWAVAVKALTEGKQILVLRKGGIAEETRDFRLVSDSFYLLPAYEHQKPELLKEAYRQGIEETLADWNPEKGTVRVGAYAEAVEDIELRDQETLDRIREFHIWTDAFAEERLKWKRSKPLHLLLLRVYAAEEPVEIPMLPSYSGCKSWVSLEEESLGLRPDWKPVLDDETFGREREAVLGALGL</sequence>
<protein>
    <recommendedName>
        <fullName evidence="3">DUF1802 family protein</fullName>
    </recommendedName>
</protein>
<evidence type="ECO:0008006" key="3">
    <source>
        <dbReference type="Google" id="ProtNLM"/>
    </source>
</evidence>
<dbReference type="EMBL" id="VNHS01000010">
    <property type="protein sequence ID" value="TYP71207.1"/>
    <property type="molecule type" value="Genomic_DNA"/>
</dbReference>
<dbReference type="Proteomes" id="UP000323257">
    <property type="component" value="Unassembled WGS sequence"/>
</dbReference>
<reference evidence="1 2" key="1">
    <citation type="submission" date="2019-07" db="EMBL/GenBank/DDBJ databases">
        <title>Genomic Encyclopedia of Type Strains, Phase III (KMG-III): the genomes of soil and plant-associated and newly described type strains.</title>
        <authorList>
            <person name="Whitman W."/>
        </authorList>
    </citation>
    <scope>NUCLEOTIDE SEQUENCE [LARGE SCALE GENOMIC DNA]</scope>
    <source>
        <strain evidence="1 2">BL24</strain>
    </source>
</reference>
<accession>A0A5S5BVZ4</accession>
<dbReference type="InterPro" id="IPR014923">
    <property type="entry name" value="DUF1802"/>
</dbReference>
<dbReference type="OrthoDB" id="9808776at2"/>
<dbReference type="Pfam" id="PF08819">
    <property type="entry name" value="DUF1802"/>
    <property type="match status" value="1"/>
</dbReference>
<evidence type="ECO:0000313" key="2">
    <source>
        <dbReference type="Proteomes" id="UP000323257"/>
    </source>
</evidence>
<evidence type="ECO:0000313" key="1">
    <source>
        <dbReference type="EMBL" id="TYP71207.1"/>
    </source>
</evidence>